<proteinExistence type="predicted"/>
<gene>
    <name evidence="1" type="ORF">HPLM_LOCUS5086</name>
</gene>
<dbReference type="EMBL" id="UZAF01016288">
    <property type="protein sequence ID" value="VDO24855.1"/>
    <property type="molecule type" value="Genomic_DNA"/>
</dbReference>
<reference evidence="1 2" key="2">
    <citation type="submission" date="2018-11" db="EMBL/GenBank/DDBJ databases">
        <authorList>
            <consortium name="Pathogen Informatics"/>
        </authorList>
    </citation>
    <scope>NUCLEOTIDE SEQUENCE [LARGE SCALE GENOMIC DNA]</scope>
    <source>
        <strain evidence="1 2">MHpl1</strain>
    </source>
</reference>
<keyword evidence="2" id="KW-1185">Reference proteome</keyword>
<evidence type="ECO:0000313" key="1">
    <source>
        <dbReference type="EMBL" id="VDO24855.1"/>
    </source>
</evidence>
<protein>
    <submittedName>
        <fullName evidence="1 3">Uncharacterized protein</fullName>
    </submittedName>
</protein>
<dbReference type="WBParaSite" id="HPLM_0000509401-mRNA-1">
    <property type="protein sequence ID" value="HPLM_0000509401-mRNA-1"/>
    <property type="gene ID" value="HPLM_0000509401"/>
</dbReference>
<sequence length="223" mass="24725">MLGEPIVFFLDVVDSGIFPFTRKGSEVVSVDGGSGASAEEAMVRSRVELWNNSDDSQAKSPIEDDVAYFIMELFTSRSSRANLGVKITDDDLEESVIFSVEPLQIHIEHFELFFFVALCCFRTNRCLWPSEEDTYAADACAVACSKEQPLSSLKYSVQWAMPSRLGQSDDVVLDLASSVFYTRFRSMGTATTAATRSMNVEDLEALYIMTLTSSELKTLLVAI</sequence>
<dbReference type="AlphaFoldDB" id="A0A0N4W577"/>
<organism evidence="3">
    <name type="scientific">Haemonchus placei</name>
    <name type="common">Barber's pole worm</name>
    <dbReference type="NCBI Taxonomy" id="6290"/>
    <lineage>
        <taxon>Eukaryota</taxon>
        <taxon>Metazoa</taxon>
        <taxon>Ecdysozoa</taxon>
        <taxon>Nematoda</taxon>
        <taxon>Chromadorea</taxon>
        <taxon>Rhabditida</taxon>
        <taxon>Rhabditina</taxon>
        <taxon>Rhabditomorpha</taxon>
        <taxon>Strongyloidea</taxon>
        <taxon>Trichostrongylidae</taxon>
        <taxon>Haemonchus</taxon>
    </lineage>
</organism>
<dbReference type="OrthoDB" id="5872322at2759"/>
<dbReference type="Proteomes" id="UP000268014">
    <property type="component" value="Unassembled WGS sequence"/>
</dbReference>
<reference evidence="3" key="1">
    <citation type="submission" date="2017-02" db="UniProtKB">
        <authorList>
            <consortium name="WormBaseParasite"/>
        </authorList>
    </citation>
    <scope>IDENTIFICATION</scope>
</reference>
<name>A0A0N4W577_HAEPC</name>
<evidence type="ECO:0000313" key="3">
    <source>
        <dbReference type="WBParaSite" id="HPLM_0000509401-mRNA-1"/>
    </source>
</evidence>
<accession>A0A0N4W577</accession>
<evidence type="ECO:0000313" key="2">
    <source>
        <dbReference type="Proteomes" id="UP000268014"/>
    </source>
</evidence>